<dbReference type="Pfam" id="PF07992">
    <property type="entry name" value="Pyr_redox_2"/>
    <property type="match status" value="1"/>
</dbReference>
<dbReference type="InterPro" id="IPR036188">
    <property type="entry name" value="FAD/NAD-bd_sf"/>
</dbReference>
<organism evidence="5 6">
    <name type="scientific">Actinopolyspora alba</name>
    <dbReference type="NCBI Taxonomy" id="673379"/>
    <lineage>
        <taxon>Bacteria</taxon>
        <taxon>Bacillati</taxon>
        <taxon>Actinomycetota</taxon>
        <taxon>Actinomycetes</taxon>
        <taxon>Actinopolysporales</taxon>
        <taxon>Actinopolysporaceae</taxon>
        <taxon>Actinopolyspora</taxon>
        <taxon>Actinopolyspora alba group</taxon>
    </lineage>
</organism>
<dbReference type="InterPro" id="IPR023753">
    <property type="entry name" value="FAD/NAD-binding_dom"/>
</dbReference>
<dbReference type="Proteomes" id="UP000198716">
    <property type="component" value="Unassembled WGS sequence"/>
</dbReference>
<reference evidence="6" key="1">
    <citation type="submission" date="2016-10" db="EMBL/GenBank/DDBJ databases">
        <authorList>
            <person name="Varghese N."/>
            <person name="Submissions S."/>
        </authorList>
    </citation>
    <scope>NUCLEOTIDE SEQUENCE [LARGE SCALE GENOMIC DNA]</scope>
    <source>
        <strain evidence="6">DSM 45004</strain>
    </source>
</reference>
<dbReference type="InterPro" id="IPR050097">
    <property type="entry name" value="Ferredoxin-NADP_redctase_2"/>
</dbReference>
<dbReference type="GO" id="GO:0004791">
    <property type="term" value="F:thioredoxin-disulfide reductase (NADPH) activity"/>
    <property type="evidence" value="ECO:0007669"/>
    <property type="project" value="UniProtKB-EC"/>
</dbReference>
<dbReference type="EMBL" id="FOMZ01000009">
    <property type="protein sequence ID" value="SFE21188.1"/>
    <property type="molecule type" value="Genomic_DNA"/>
</dbReference>
<dbReference type="PANTHER" id="PTHR48105">
    <property type="entry name" value="THIOREDOXIN REDUCTASE 1-RELATED-RELATED"/>
    <property type="match status" value="1"/>
</dbReference>
<accession>A0A1I1YQ96</accession>
<dbReference type="PRINTS" id="PR00368">
    <property type="entry name" value="FADPNR"/>
</dbReference>
<dbReference type="Gene3D" id="3.50.50.60">
    <property type="entry name" value="FAD/NAD(P)-binding domain"/>
    <property type="match status" value="2"/>
</dbReference>
<dbReference type="PRINTS" id="PR00469">
    <property type="entry name" value="PNDRDTASEII"/>
</dbReference>
<evidence type="ECO:0000256" key="3">
    <source>
        <dbReference type="ARBA" id="ARBA00048132"/>
    </source>
</evidence>
<keyword evidence="2" id="KW-0560">Oxidoreductase</keyword>
<evidence type="ECO:0000256" key="1">
    <source>
        <dbReference type="ARBA" id="ARBA00022630"/>
    </source>
</evidence>
<evidence type="ECO:0000313" key="5">
    <source>
        <dbReference type="EMBL" id="SFE21188.1"/>
    </source>
</evidence>
<keyword evidence="1" id="KW-0285">Flavoprotein</keyword>
<proteinExistence type="predicted"/>
<dbReference type="SUPFAM" id="SSF51905">
    <property type="entry name" value="FAD/NAD(P)-binding domain"/>
    <property type="match status" value="1"/>
</dbReference>
<dbReference type="AlphaFoldDB" id="A0A1I1YQ96"/>
<sequence>MVVAEVVVMTDESGKRYEVAVIGGGAAGLNGALTLSRARRSVVVIDSGEPRNAPASGVHGLLGREGIPPAELLERGREEVRDHGGHLLAGEVGSVVRDGAGFDVTLLDGSRLSAHRLLVTTGLVDELPEVAGLRERWGRDVVHCPYCHGWEVRDRAIGVLATGPMSVHQALLFRQWSLDVKFFSHTRPAPTGEEAERLAARGIEVIEGAVDSLELGERGISGVRLVGGTVVGREVLAVAPRMTARAAFLAELGLGAVEHPAGVGEYVPSDAAGATDVDGVWVAGNVTDPSAQVGPAAAAGANAAARINADLVEEEITRAVAVRGDPFSPESEARGCEVVMGERRHGL</sequence>
<name>A0A1I1YQ96_9ACTN</name>
<gene>
    <name evidence="5" type="ORF">SAMN04487819_109138</name>
</gene>
<evidence type="ECO:0000313" key="6">
    <source>
        <dbReference type="Proteomes" id="UP000198716"/>
    </source>
</evidence>
<comment type="catalytic activity">
    <reaction evidence="3">
        <text>[thioredoxin]-dithiol + NADP(+) = [thioredoxin]-disulfide + NADPH + H(+)</text>
        <dbReference type="Rhea" id="RHEA:20345"/>
        <dbReference type="Rhea" id="RHEA-COMP:10698"/>
        <dbReference type="Rhea" id="RHEA-COMP:10700"/>
        <dbReference type="ChEBI" id="CHEBI:15378"/>
        <dbReference type="ChEBI" id="CHEBI:29950"/>
        <dbReference type="ChEBI" id="CHEBI:50058"/>
        <dbReference type="ChEBI" id="CHEBI:57783"/>
        <dbReference type="ChEBI" id="CHEBI:58349"/>
        <dbReference type="EC" id="1.8.1.9"/>
    </reaction>
</comment>
<feature type="domain" description="FAD/NAD(P)-binding" evidence="4">
    <location>
        <begin position="17"/>
        <end position="299"/>
    </location>
</feature>
<evidence type="ECO:0000259" key="4">
    <source>
        <dbReference type="Pfam" id="PF07992"/>
    </source>
</evidence>
<evidence type="ECO:0000256" key="2">
    <source>
        <dbReference type="ARBA" id="ARBA00023002"/>
    </source>
</evidence>
<protein>
    <submittedName>
        <fullName evidence="5">Thioredoxin reductase</fullName>
    </submittedName>
</protein>
<keyword evidence="6" id="KW-1185">Reference proteome</keyword>